<dbReference type="RefSeq" id="WP_184325031.1">
    <property type="nucleotide sequence ID" value="NZ_JACHLZ010000001.1"/>
</dbReference>
<name>A0A841ACC5_9MICO</name>
<comment type="caution">
    <text evidence="3">The sequence shown here is derived from an EMBL/GenBank/DDBJ whole genome shotgun (WGS) entry which is preliminary data.</text>
</comment>
<gene>
    <name evidence="3" type="ORF">HNR70_001410</name>
</gene>
<dbReference type="EMBL" id="JACHLZ010000001">
    <property type="protein sequence ID" value="MBB5831597.1"/>
    <property type="molecule type" value="Genomic_DNA"/>
</dbReference>
<feature type="compositionally biased region" description="Low complexity" evidence="1">
    <location>
        <begin position="21"/>
        <end position="36"/>
    </location>
</feature>
<protein>
    <recommendedName>
        <fullName evidence="5">DUF3093 domain-containing protein</fullName>
    </recommendedName>
</protein>
<feature type="region of interest" description="Disordered" evidence="1">
    <location>
        <begin position="1"/>
        <end position="36"/>
    </location>
</feature>
<keyword evidence="4" id="KW-1185">Reference proteome</keyword>
<keyword evidence="2" id="KW-0812">Transmembrane</keyword>
<sequence length="190" mass="20355">MSAAADRSTDSAPENASREGAQPSAREASAPAPSAGSEPLFREHLLPGPGMWIVAVAVGFALGLILVPLNLIVAIVVGVVAIAVLLVLVVLYSPVLEVSGGEFRLGRARIQVGLLGEPEVLRDEEWKRAIGQDFEPLAHHCVRDWTRSGLRVEVLDEEDPTTSWVASTRRPEDLALALRTAQQQARTAAR</sequence>
<evidence type="ECO:0008006" key="5">
    <source>
        <dbReference type="Google" id="ProtNLM"/>
    </source>
</evidence>
<evidence type="ECO:0000256" key="2">
    <source>
        <dbReference type="SAM" id="Phobius"/>
    </source>
</evidence>
<feature type="transmembrane region" description="Helical" evidence="2">
    <location>
        <begin position="72"/>
        <end position="95"/>
    </location>
</feature>
<reference evidence="3 4" key="1">
    <citation type="submission" date="2020-08" db="EMBL/GenBank/DDBJ databases">
        <title>Sequencing the genomes of 1000 actinobacteria strains.</title>
        <authorList>
            <person name="Klenk H.-P."/>
        </authorList>
    </citation>
    <scope>NUCLEOTIDE SEQUENCE [LARGE SCALE GENOMIC DNA]</scope>
    <source>
        <strain evidence="3 4">DSM 28796</strain>
    </source>
</reference>
<keyword evidence="2" id="KW-1133">Transmembrane helix</keyword>
<evidence type="ECO:0000313" key="3">
    <source>
        <dbReference type="EMBL" id="MBB5831597.1"/>
    </source>
</evidence>
<keyword evidence="2" id="KW-0472">Membrane</keyword>
<dbReference type="AlphaFoldDB" id="A0A841ACC5"/>
<proteinExistence type="predicted"/>
<accession>A0A841ACC5</accession>
<organism evidence="3 4">
    <name type="scientific">Brachybacterium aquaticum</name>
    <dbReference type="NCBI Taxonomy" id="1432564"/>
    <lineage>
        <taxon>Bacteria</taxon>
        <taxon>Bacillati</taxon>
        <taxon>Actinomycetota</taxon>
        <taxon>Actinomycetes</taxon>
        <taxon>Micrococcales</taxon>
        <taxon>Dermabacteraceae</taxon>
        <taxon>Brachybacterium</taxon>
    </lineage>
</organism>
<feature type="transmembrane region" description="Helical" evidence="2">
    <location>
        <begin position="45"/>
        <end position="66"/>
    </location>
</feature>
<dbReference type="InterPro" id="IPR021443">
    <property type="entry name" value="DUF3093"/>
</dbReference>
<dbReference type="Proteomes" id="UP000588158">
    <property type="component" value="Unassembled WGS sequence"/>
</dbReference>
<evidence type="ECO:0000313" key="4">
    <source>
        <dbReference type="Proteomes" id="UP000588158"/>
    </source>
</evidence>
<evidence type="ECO:0000256" key="1">
    <source>
        <dbReference type="SAM" id="MobiDB-lite"/>
    </source>
</evidence>
<dbReference type="Pfam" id="PF11292">
    <property type="entry name" value="DUF3093"/>
    <property type="match status" value="1"/>
</dbReference>